<dbReference type="GO" id="GO:0005576">
    <property type="term" value="C:extracellular region"/>
    <property type="evidence" value="ECO:0007669"/>
    <property type="project" value="TreeGrafter"/>
</dbReference>
<evidence type="ECO:0000313" key="7">
    <source>
        <dbReference type="EMBL" id="EHK96699.1"/>
    </source>
</evidence>
<dbReference type="InParanoid" id="H0EXR4"/>
<keyword evidence="4" id="KW-0961">Cell wall biogenesis/degradation</keyword>
<feature type="domain" description="Glycoside hydrolase family 5" evidence="6">
    <location>
        <begin position="67"/>
        <end position="179"/>
    </location>
</feature>
<dbReference type="HOGENOM" id="CLU_004624_0_1_1"/>
<evidence type="ECO:0000256" key="1">
    <source>
        <dbReference type="ARBA" id="ARBA00005641"/>
    </source>
</evidence>
<dbReference type="InterPro" id="IPR017853">
    <property type="entry name" value="GH"/>
</dbReference>
<dbReference type="Gene3D" id="3.20.20.80">
    <property type="entry name" value="Glycosidases"/>
    <property type="match status" value="2"/>
</dbReference>
<dbReference type="Proteomes" id="UP000005446">
    <property type="component" value="Unassembled WGS sequence"/>
</dbReference>
<sequence length="305" mass="33718">MAVVGATPSIFQTQDQSLGIVDEKTLTEKLGSDRAYQILKSHWDSWATLADFQKIAKAGFNTGAAPYLDNAIDWARQTGLKVMIDLHGAPLSQNGFDNSGQRTSNPQWQQGDSVAQTLAVLNTISTKYAAAQYQDVVSSIQLLNEPLGSKLNFDGIKDFYKKGYEQVRQLQPWEHRQLVCNNVASYSQGSDKWVIVGEWTAAMTDCAPALNGYGIGARYDNTYPGSSFVGSCAGKNNILEWTEEFKSDTKGYIEAQLSAFESNTQGWIFWNFKTESAHEWDAFALLDNGVFPQPLTDRSFGSICS</sequence>
<dbReference type="SUPFAM" id="SSF51445">
    <property type="entry name" value="(Trans)glycosidases"/>
    <property type="match status" value="1"/>
</dbReference>
<dbReference type="Pfam" id="PF00150">
    <property type="entry name" value="Cellulase"/>
    <property type="match status" value="1"/>
</dbReference>
<keyword evidence="3 5" id="KW-0326">Glycosidase</keyword>
<keyword evidence="2 5" id="KW-0378">Hydrolase</keyword>
<dbReference type="GO" id="GO:0009986">
    <property type="term" value="C:cell surface"/>
    <property type="evidence" value="ECO:0007669"/>
    <property type="project" value="TreeGrafter"/>
</dbReference>
<evidence type="ECO:0000256" key="2">
    <source>
        <dbReference type="ARBA" id="ARBA00022801"/>
    </source>
</evidence>
<dbReference type="AlphaFoldDB" id="H0EXR4"/>
<dbReference type="GO" id="GO:0009251">
    <property type="term" value="P:glucan catabolic process"/>
    <property type="evidence" value="ECO:0007669"/>
    <property type="project" value="TreeGrafter"/>
</dbReference>
<dbReference type="EMBL" id="AGUE01000229">
    <property type="protein sequence ID" value="EHK96699.1"/>
    <property type="molecule type" value="Genomic_DNA"/>
</dbReference>
<name>H0EXR4_GLAL7</name>
<dbReference type="InterPro" id="IPR001547">
    <property type="entry name" value="Glyco_hydro_5"/>
</dbReference>
<evidence type="ECO:0000256" key="3">
    <source>
        <dbReference type="ARBA" id="ARBA00023295"/>
    </source>
</evidence>
<organism evidence="7 8">
    <name type="scientific">Glarea lozoyensis (strain ATCC 74030 / MF5533)</name>
    <dbReference type="NCBI Taxonomy" id="1104152"/>
    <lineage>
        <taxon>Eukaryota</taxon>
        <taxon>Fungi</taxon>
        <taxon>Dikarya</taxon>
        <taxon>Ascomycota</taxon>
        <taxon>Pezizomycotina</taxon>
        <taxon>Leotiomycetes</taxon>
        <taxon>Helotiales</taxon>
        <taxon>Helotiaceae</taxon>
        <taxon>Glarea</taxon>
    </lineage>
</organism>
<protein>
    <submittedName>
        <fullName evidence="7">Putative Glucan 1,3-beta-glucosidase</fullName>
    </submittedName>
</protein>
<gene>
    <name evidence="7" type="ORF">M7I_7603</name>
</gene>
<dbReference type="PANTHER" id="PTHR31297">
    <property type="entry name" value="GLUCAN ENDO-1,6-BETA-GLUCOSIDASE B"/>
    <property type="match status" value="1"/>
</dbReference>
<dbReference type="GO" id="GO:0071555">
    <property type="term" value="P:cell wall organization"/>
    <property type="evidence" value="ECO:0007669"/>
    <property type="project" value="UniProtKB-KW"/>
</dbReference>
<comment type="caution">
    <text evidence="7">The sequence shown here is derived from an EMBL/GenBank/DDBJ whole genome shotgun (WGS) entry which is preliminary data.</text>
</comment>
<proteinExistence type="inferred from homology"/>
<keyword evidence="8" id="KW-1185">Reference proteome</keyword>
<evidence type="ECO:0000259" key="6">
    <source>
        <dbReference type="Pfam" id="PF00150"/>
    </source>
</evidence>
<evidence type="ECO:0000256" key="5">
    <source>
        <dbReference type="RuleBase" id="RU361153"/>
    </source>
</evidence>
<reference evidence="7 8" key="1">
    <citation type="journal article" date="2012" name="Eukaryot. Cell">
        <title>Genome sequence of the fungus Glarea lozoyensis: the first genome sequence of a species from the Helotiaceae family.</title>
        <authorList>
            <person name="Youssar L."/>
            <person name="Gruening B.A."/>
            <person name="Erxleben A."/>
            <person name="Guenther S."/>
            <person name="Huettel W."/>
        </authorList>
    </citation>
    <scope>NUCLEOTIDE SEQUENCE [LARGE SCALE GENOMIC DNA]</scope>
    <source>
        <strain evidence="8">ATCC 74030 / MF5533</strain>
    </source>
</reference>
<dbReference type="GO" id="GO:0004338">
    <property type="term" value="F:glucan exo-1,3-beta-glucosidase activity"/>
    <property type="evidence" value="ECO:0007669"/>
    <property type="project" value="TreeGrafter"/>
</dbReference>
<evidence type="ECO:0000313" key="8">
    <source>
        <dbReference type="Proteomes" id="UP000005446"/>
    </source>
</evidence>
<dbReference type="OrthoDB" id="62120at2759"/>
<comment type="similarity">
    <text evidence="1 5">Belongs to the glycosyl hydrolase 5 (cellulase A) family.</text>
</comment>
<evidence type="ECO:0000256" key="4">
    <source>
        <dbReference type="ARBA" id="ARBA00023316"/>
    </source>
</evidence>
<dbReference type="InterPro" id="IPR050386">
    <property type="entry name" value="Glycosyl_hydrolase_5"/>
</dbReference>
<dbReference type="PANTHER" id="PTHR31297:SF8">
    <property type="entry name" value="GLYCOSIDE HYDROLASE FAMILY 5 DOMAIN-CONTAINING PROTEIN"/>
    <property type="match status" value="1"/>
</dbReference>
<accession>H0EXR4</accession>